<dbReference type="Proteomes" id="UP001159405">
    <property type="component" value="Unassembled WGS sequence"/>
</dbReference>
<dbReference type="PROSITE" id="PS50181">
    <property type="entry name" value="FBOX"/>
    <property type="match status" value="1"/>
</dbReference>
<dbReference type="InterPro" id="IPR036047">
    <property type="entry name" value="F-box-like_dom_sf"/>
</dbReference>
<organism evidence="3 4">
    <name type="scientific">Porites lobata</name>
    <dbReference type="NCBI Taxonomy" id="104759"/>
    <lineage>
        <taxon>Eukaryota</taxon>
        <taxon>Metazoa</taxon>
        <taxon>Cnidaria</taxon>
        <taxon>Anthozoa</taxon>
        <taxon>Hexacorallia</taxon>
        <taxon>Scleractinia</taxon>
        <taxon>Fungiina</taxon>
        <taxon>Poritidae</taxon>
        <taxon>Porites</taxon>
    </lineage>
</organism>
<evidence type="ECO:0000256" key="1">
    <source>
        <dbReference type="SAM" id="MobiDB-lite"/>
    </source>
</evidence>
<dbReference type="SUPFAM" id="SSF81383">
    <property type="entry name" value="F-box domain"/>
    <property type="match status" value="1"/>
</dbReference>
<accession>A0ABN8P8L8</accession>
<gene>
    <name evidence="3" type="ORF">PLOB_00039862</name>
</gene>
<feature type="compositionally biased region" description="Low complexity" evidence="1">
    <location>
        <begin position="30"/>
        <end position="49"/>
    </location>
</feature>
<name>A0ABN8P8L8_9CNID</name>
<dbReference type="CDD" id="cd09917">
    <property type="entry name" value="F-box_SF"/>
    <property type="match status" value="1"/>
</dbReference>
<feature type="domain" description="F-box" evidence="2">
    <location>
        <begin position="57"/>
        <end position="105"/>
    </location>
</feature>
<dbReference type="Pfam" id="PF12937">
    <property type="entry name" value="F-box-like"/>
    <property type="match status" value="1"/>
</dbReference>
<evidence type="ECO:0000313" key="3">
    <source>
        <dbReference type="EMBL" id="CAH3137962.1"/>
    </source>
</evidence>
<dbReference type="Gene3D" id="1.20.1280.50">
    <property type="match status" value="1"/>
</dbReference>
<keyword evidence="4" id="KW-1185">Reference proteome</keyword>
<dbReference type="InterPro" id="IPR001810">
    <property type="entry name" value="F-box_dom"/>
</dbReference>
<reference evidence="3 4" key="1">
    <citation type="submission" date="2022-05" db="EMBL/GenBank/DDBJ databases">
        <authorList>
            <consortium name="Genoscope - CEA"/>
            <person name="William W."/>
        </authorList>
    </citation>
    <scope>NUCLEOTIDE SEQUENCE [LARGE SCALE GENOMIC DNA]</scope>
</reference>
<proteinExistence type="predicted"/>
<sequence>MPKEKQSSLNSFFSKKTVSKLNYHVVTLSENPSTSSASSSSPEEILEPPAKSPTITSAGLKDLPSEILVQIFQYLTIQDCLRGVGRVCRRFQGLIEYTGEVWRTLETDVELSTEAFQNPRDDNCGEANPVSDVPYDVSHVVKSAEKLSDAERVQFLENCWRPTPSCSNLDTQYWKSGNLNKHIKFQIKWLDQRKWLAYSARPDHIGAWCITCCLF</sequence>
<evidence type="ECO:0000259" key="2">
    <source>
        <dbReference type="PROSITE" id="PS50181"/>
    </source>
</evidence>
<comment type="caution">
    <text evidence="3">The sequence shown here is derived from an EMBL/GenBank/DDBJ whole genome shotgun (WGS) entry which is preliminary data.</text>
</comment>
<protein>
    <recommendedName>
        <fullName evidence="2">F-box domain-containing protein</fullName>
    </recommendedName>
</protein>
<evidence type="ECO:0000313" key="4">
    <source>
        <dbReference type="Proteomes" id="UP001159405"/>
    </source>
</evidence>
<dbReference type="EMBL" id="CALNXK010000060">
    <property type="protein sequence ID" value="CAH3137962.1"/>
    <property type="molecule type" value="Genomic_DNA"/>
</dbReference>
<feature type="region of interest" description="Disordered" evidence="1">
    <location>
        <begin position="30"/>
        <end position="57"/>
    </location>
</feature>